<dbReference type="InterPro" id="IPR003657">
    <property type="entry name" value="WRKY_dom"/>
</dbReference>
<dbReference type="SMR" id="A0A1S3ZLZ8"/>
<dbReference type="GO" id="GO:0005634">
    <property type="term" value="C:nucleus"/>
    <property type="evidence" value="ECO:0000318"/>
    <property type="project" value="GO_Central"/>
</dbReference>
<feature type="region of interest" description="Disordered" evidence="6">
    <location>
        <begin position="97"/>
        <end position="159"/>
    </location>
</feature>
<dbReference type="InterPro" id="IPR044810">
    <property type="entry name" value="WRKY_plant"/>
</dbReference>
<dbReference type="OrthoDB" id="1302720at2759"/>
<gene>
    <name evidence="9" type="primary">LOC107788174</name>
</gene>
<dbReference type="PROSITE" id="PS50811">
    <property type="entry name" value="WRKY"/>
    <property type="match status" value="1"/>
</dbReference>
<evidence type="ECO:0000256" key="2">
    <source>
        <dbReference type="ARBA" id="ARBA00023015"/>
    </source>
</evidence>
<reference evidence="9" key="2">
    <citation type="submission" date="2025-08" db="UniProtKB">
        <authorList>
            <consortium name="RefSeq"/>
        </authorList>
    </citation>
    <scope>IDENTIFICATION</scope>
    <source>
        <tissue evidence="9">Leaf</tissue>
    </source>
</reference>
<evidence type="ECO:0000256" key="5">
    <source>
        <dbReference type="ARBA" id="ARBA00023242"/>
    </source>
</evidence>
<dbReference type="GO" id="GO:0003700">
    <property type="term" value="F:DNA-binding transcription factor activity"/>
    <property type="evidence" value="ECO:0000318"/>
    <property type="project" value="GO_Central"/>
</dbReference>
<dbReference type="OMA" id="HTHPCRI"/>
<dbReference type="AlphaFoldDB" id="A0A1S3ZLZ8"/>
<evidence type="ECO:0000259" key="7">
    <source>
        <dbReference type="PROSITE" id="PS50811"/>
    </source>
</evidence>
<proteinExistence type="predicted"/>
<keyword evidence="4" id="KW-0804">Transcription</keyword>
<comment type="subcellular location">
    <subcellularLocation>
        <location evidence="1">Nucleus</location>
    </subcellularLocation>
</comment>
<sequence length="342" mass="38216">MEKENKLKAETSLENPMFSQQIQTSFSLPNIFDMLCETEKDSLGLLDTTMFGAHLLDFNTTIPSIFDLLQTSPPQSLTNIPSPTSTFQESCEVEVVNNNPTTPNSLSISSSSTEAADGDQQRKRVDQQNDEQDQDKYKKQLKPKKKNVQKRQREPSFAFMTKSEIDHLDDGFRWRKYGQKAVKSSPFPRSYYRCTTISCGVKKRVERSIKDTSIVVTTYEGTHTHPCRITPPRGSIGGVLPRTTAYYGGANGGGNGGGGICSNSSLSIPQLHYQEQQQQTLHFPTTTSPLNNFSVGYTSLFSTNSLQERRYSPSPYCSSLTGDDGLLHDMVSSQMRRDTKED</sequence>
<evidence type="ECO:0000256" key="6">
    <source>
        <dbReference type="SAM" id="MobiDB-lite"/>
    </source>
</evidence>
<dbReference type="STRING" id="4097.A0A1S3ZLZ8"/>
<evidence type="ECO:0000256" key="3">
    <source>
        <dbReference type="ARBA" id="ARBA00023125"/>
    </source>
</evidence>
<keyword evidence="8" id="KW-1185">Reference proteome</keyword>
<dbReference type="SMART" id="SM00774">
    <property type="entry name" value="WRKY"/>
    <property type="match status" value="1"/>
</dbReference>
<evidence type="ECO:0000256" key="1">
    <source>
        <dbReference type="ARBA" id="ARBA00004123"/>
    </source>
</evidence>
<keyword evidence="5" id="KW-0539">Nucleus</keyword>
<evidence type="ECO:0000313" key="9">
    <source>
        <dbReference type="RefSeq" id="XP_016465324.1"/>
    </source>
</evidence>
<dbReference type="PANTHER" id="PTHR31221:SF378">
    <property type="entry name" value="WRKY TRANSCRIPTION FACTOR 23-RELATED"/>
    <property type="match status" value="1"/>
</dbReference>
<keyword evidence="2" id="KW-0805">Transcription regulation</keyword>
<dbReference type="RefSeq" id="XP_016465324.1">
    <property type="nucleotide sequence ID" value="XM_016609838.1"/>
</dbReference>
<dbReference type="PANTHER" id="PTHR31221">
    <property type="entry name" value="WRKY TRANSCRIPTION FACTOR PROTEIN 1-RELATED"/>
    <property type="match status" value="1"/>
</dbReference>
<dbReference type="RefSeq" id="XP_016465324.1">
    <property type="nucleotide sequence ID" value="XM_016609838.2"/>
</dbReference>
<evidence type="ECO:0000256" key="4">
    <source>
        <dbReference type="ARBA" id="ARBA00023163"/>
    </source>
</evidence>
<dbReference type="GeneID" id="107788174"/>
<name>A0A1S3ZLZ8_TOBAC</name>
<reference evidence="8" key="1">
    <citation type="journal article" date="2014" name="Nat. Commun.">
        <title>The tobacco genome sequence and its comparison with those of tomato and potato.</title>
        <authorList>
            <person name="Sierro N."/>
            <person name="Battey J.N."/>
            <person name="Ouadi S."/>
            <person name="Bakaher N."/>
            <person name="Bovet L."/>
            <person name="Willig A."/>
            <person name="Goepfert S."/>
            <person name="Peitsch M.C."/>
            <person name="Ivanov N.V."/>
        </authorList>
    </citation>
    <scope>NUCLEOTIDE SEQUENCE [LARGE SCALE GENOMIC DNA]</scope>
</reference>
<dbReference type="FunFam" id="2.20.25.80:FF:000003">
    <property type="entry name" value="WRKY transcription factor 57"/>
    <property type="match status" value="1"/>
</dbReference>
<dbReference type="Gene3D" id="2.20.25.80">
    <property type="entry name" value="WRKY domain"/>
    <property type="match status" value="1"/>
</dbReference>
<feature type="compositionally biased region" description="Basic residues" evidence="6">
    <location>
        <begin position="139"/>
        <end position="150"/>
    </location>
</feature>
<keyword evidence="3" id="KW-0238">DNA-binding</keyword>
<organism evidence="8 9">
    <name type="scientific">Nicotiana tabacum</name>
    <name type="common">Common tobacco</name>
    <dbReference type="NCBI Taxonomy" id="4097"/>
    <lineage>
        <taxon>Eukaryota</taxon>
        <taxon>Viridiplantae</taxon>
        <taxon>Streptophyta</taxon>
        <taxon>Embryophyta</taxon>
        <taxon>Tracheophyta</taxon>
        <taxon>Spermatophyta</taxon>
        <taxon>Magnoliopsida</taxon>
        <taxon>eudicotyledons</taxon>
        <taxon>Gunneridae</taxon>
        <taxon>Pentapetalae</taxon>
        <taxon>asterids</taxon>
        <taxon>lamiids</taxon>
        <taxon>Solanales</taxon>
        <taxon>Solanaceae</taxon>
        <taxon>Nicotianoideae</taxon>
        <taxon>Nicotianeae</taxon>
        <taxon>Nicotiana</taxon>
    </lineage>
</organism>
<dbReference type="InterPro" id="IPR036576">
    <property type="entry name" value="WRKY_dom_sf"/>
</dbReference>
<protein>
    <submittedName>
        <fullName evidence="9">Probable WRKY transcription factor 23</fullName>
    </submittedName>
    <submittedName>
        <fullName evidence="9">WRKY transcription factor 23-like</fullName>
    </submittedName>
</protein>
<dbReference type="PaxDb" id="4097-A0A1S3ZLZ8"/>
<dbReference type="SUPFAM" id="SSF118290">
    <property type="entry name" value="WRKY DNA-binding domain"/>
    <property type="match status" value="1"/>
</dbReference>
<dbReference type="GO" id="GO:0006355">
    <property type="term" value="P:regulation of DNA-templated transcription"/>
    <property type="evidence" value="ECO:0000318"/>
    <property type="project" value="GO_Central"/>
</dbReference>
<feature type="domain" description="WRKY" evidence="7">
    <location>
        <begin position="163"/>
        <end position="228"/>
    </location>
</feature>
<feature type="compositionally biased region" description="Low complexity" evidence="6">
    <location>
        <begin position="97"/>
        <end position="114"/>
    </location>
</feature>
<dbReference type="Pfam" id="PF03106">
    <property type="entry name" value="WRKY"/>
    <property type="match status" value="1"/>
</dbReference>
<accession>A0A1S3ZLZ8</accession>
<dbReference type="KEGG" id="nta:107788174"/>
<evidence type="ECO:0000313" key="8">
    <source>
        <dbReference type="Proteomes" id="UP000790787"/>
    </source>
</evidence>
<dbReference type="GO" id="GO:0000976">
    <property type="term" value="F:transcription cis-regulatory region binding"/>
    <property type="evidence" value="ECO:0000318"/>
    <property type="project" value="GO_Central"/>
</dbReference>
<dbReference type="Proteomes" id="UP000790787">
    <property type="component" value="Chromosome 11"/>
</dbReference>